<sequence length="191" mass="21467">MKIKIAYLLTFLLISLYTGCGDKGVISKDTIVKPAKQIQPKFNLITTNNETIQVQAIDQGLVFKGYEGKVILLNLFGTWCPPCKAEIPHLNNIKNALTDEFEVIGIDVGLRSGGLTPMDTIKSFITQFNIQYPITSRGDNMKLQNYLRSLNASGSIPFMILFDQKGNYITHYIGMVPEEMMRSDIDQLLKK</sequence>
<accession>A0A3B1E5V6</accession>
<keyword evidence="4" id="KW-0449">Lipoprotein</keyword>
<name>A0A3B1E5V6_9ZZZZ</name>
<keyword evidence="2" id="KW-0201">Cytochrome c-type biogenesis</keyword>
<protein>
    <submittedName>
        <fullName evidence="4">PUTATIVE LIPOPROTEIN THIREDOXIN</fullName>
    </submittedName>
</protein>
<evidence type="ECO:0000256" key="1">
    <source>
        <dbReference type="ARBA" id="ARBA00004196"/>
    </source>
</evidence>
<dbReference type="GO" id="GO:0016491">
    <property type="term" value="F:oxidoreductase activity"/>
    <property type="evidence" value="ECO:0007669"/>
    <property type="project" value="InterPro"/>
</dbReference>
<dbReference type="PROSITE" id="PS00194">
    <property type="entry name" value="THIOREDOXIN_1"/>
    <property type="match status" value="1"/>
</dbReference>
<feature type="domain" description="Thioredoxin" evidence="3">
    <location>
        <begin position="33"/>
        <end position="190"/>
    </location>
</feature>
<dbReference type="CDD" id="cd02966">
    <property type="entry name" value="TlpA_like_family"/>
    <property type="match status" value="1"/>
</dbReference>
<dbReference type="InterPro" id="IPR036249">
    <property type="entry name" value="Thioredoxin-like_sf"/>
</dbReference>
<gene>
    <name evidence="4" type="ORF">MNB_ARC-1_1042</name>
</gene>
<dbReference type="GO" id="GO:0030313">
    <property type="term" value="C:cell envelope"/>
    <property type="evidence" value="ECO:0007669"/>
    <property type="project" value="UniProtKB-SubCell"/>
</dbReference>
<dbReference type="Gene3D" id="3.40.30.10">
    <property type="entry name" value="Glutaredoxin"/>
    <property type="match status" value="1"/>
</dbReference>
<dbReference type="PANTHER" id="PTHR42852">
    <property type="entry name" value="THIOL:DISULFIDE INTERCHANGE PROTEIN DSBE"/>
    <property type="match status" value="1"/>
</dbReference>
<dbReference type="SUPFAM" id="SSF52833">
    <property type="entry name" value="Thioredoxin-like"/>
    <property type="match status" value="1"/>
</dbReference>
<dbReference type="AlphaFoldDB" id="A0A3B1E5V6"/>
<dbReference type="InterPro" id="IPR013740">
    <property type="entry name" value="Redoxin"/>
</dbReference>
<dbReference type="InterPro" id="IPR050553">
    <property type="entry name" value="Thioredoxin_ResA/DsbE_sf"/>
</dbReference>
<evidence type="ECO:0000256" key="2">
    <source>
        <dbReference type="ARBA" id="ARBA00022748"/>
    </source>
</evidence>
<dbReference type="Pfam" id="PF08534">
    <property type="entry name" value="Redoxin"/>
    <property type="match status" value="1"/>
</dbReference>
<dbReference type="PANTHER" id="PTHR42852:SF17">
    <property type="entry name" value="THIOREDOXIN-LIKE PROTEIN HI_1115"/>
    <property type="match status" value="1"/>
</dbReference>
<reference evidence="4" key="1">
    <citation type="submission" date="2018-10" db="EMBL/GenBank/DDBJ databases">
        <authorList>
            <person name="Aoki K."/>
        </authorList>
    </citation>
    <scope>NUCLEOTIDE SEQUENCE</scope>
</reference>
<dbReference type="GO" id="GO:0017004">
    <property type="term" value="P:cytochrome complex assembly"/>
    <property type="evidence" value="ECO:0007669"/>
    <property type="project" value="UniProtKB-KW"/>
</dbReference>
<dbReference type="InterPro" id="IPR013766">
    <property type="entry name" value="Thioredoxin_domain"/>
</dbReference>
<evidence type="ECO:0000313" key="4">
    <source>
        <dbReference type="EMBL" id="VAY86786.1"/>
    </source>
</evidence>
<proteinExistence type="predicted"/>
<evidence type="ECO:0000259" key="3">
    <source>
        <dbReference type="PROSITE" id="PS51352"/>
    </source>
</evidence>
<dbReference type="InterPro" id="IPR017937">
    <property type="entry name" value="Thioredoxin_CS"/>
</dbReference>
<dbReference type="EMBL" id="UOYO01000017">
    <property type="protein sequence ID" value="VAY86786.1"/>
    <property type="molecule type" value="Genomic_DNA"/>
</dbReference>
<organism evidence="4">
    <name type="scientific">hydrothermal vent metagenome</name>
    <dbReference type="NCBI Taxonomy" id="652676"/>
    <lineage>
        <taxon>unclassified sequences</taxon>
        <taxon>metagenomes</taxon>
        <taxon>ecological metagenomes</taxon>
    </lineage>
</organism>
<comment type="subcellular location">
    <subcellularLocation>
        <location evidence="1">Cell envelope</location>
    </subcellularLocation>
</comment>
<dbReference type="PROSITE" id="PS51352">
    <property type="entry name" value="THIOREDOXIN_2"/>
    <property type="match status" value="1"/>
</dbReference>